<dbReference type="EMBL" id="AKCV02000007">
    <property type="protein sequence ID" value="TMS59464.1"/>
    <property type="molecule type" value="Genomic_DNA"/>
</dbReference>
<evidence type="ECO:0000313" key="1">
    <source>
        <dbReference type="EMBL" id="TMS59464.1"/>
    </source>
</evidence>
<protein>
    <submittedName>
        <fullName evidence="1">Tripartite tricarboxylate transporter substrate binding protein</fullName>
    </submittedName>
</protein>
<comment type="caution">
    <text evidence="1">The sequence shown here is derived from an EMBL/GenBank/DDBJ whole genome shotgun (WGS) entry which is preliminary data.</text>
</comment>
<keyword evidence="2" id="KW-1185">Reference proteome</keyword>
<reference evidence="1" key="1">
    <citation type="submission" date="2019-05" db="EMBL/GenBank/DDBJ databases">
        <title>Revised genome assembly of Burkholderiaceae (previously Ralstonia) sp. PBA.</title>
        <authorList>
            <person name="Gan H.M."/>
        </authorList>
    </citation>
    <scope>NUCLEOTIDE SEQUENCE</scope>
    <source>
        <strain evidence="1">PBA</strain>
    </source>
</reference>
<accession>A0ACD3ST59</accession>
<evidence type="ECO:0000313" key="2">
    <source>
        <dbReference type="Proteomes" id="UP000004277"/>
    </source>
</evidence>
<organism evidence="1 2">
    <name type="scientific">Imbroritus primus</name>
    <dbReference type="NCBI Taxonomy" id="3058603"/>
    <lineage>
        <taxon>Bacteria</taxon>
        <taxon>Pseudomonadati</taxon>
        <taxon>Pseudomonadota</taxon>
        <taxon>Betaproteobacteria</taxon>
        <taxon>Burkholderiales</taxon>
        <taxon>Burkholderiaceae</taxon>
        <taxon>Imbroritus</taxon>
    </lineage>
</organism>
<proteinExistence type="predicted"/>
<dbReference type="Proteomes" id="UP000004277">
    <property type="component" value="Unassembled WGS sequence"/>
</dbReference>
<sequence length="326" mass="34590">MKLTSIRATAVALLCALGASTAFAQPDNKLPAKPIRIIVPFSAGALTDIIARIYAEKLSPRLGQPVLVENRPGAGGVVASQLLLKAPADGTSILFVSSSHSVNQTLQSKLPYDTKRDFSGLALLASSPTVLVVNANHPAKNVKEFVAMAKSKPGEMSYGSAGIGAATHLAAEYFNQEAGIKMLHVPYKGVQEATAETVGGRLDASFPPVGLALPFTKSGQLRALGVTGMERSPMMPNVPTVHEQGIPNVDYSIWYALVMSSKTPKPVMEYLAREVRAVSAMPEVREKLLAQGLVPQKLELAEFDRFIAKDIDKMGQIVKSSGAAAE</sequence>
<gene>
    <name evidence="1" type="ORF">MW7_002350</name>
</gene>
<name>A0ACD3ST59_9BURK</name>